<feature type="compositionally biased region" description="Low complexity" evidence="1">
    <location>
        <begin position="179"/>
        <end position="190"/>
    </location>
</feature>
<dbReference type="AlphaFoldDB" id="A0A6G0NVK4"/>
<accession>A0A6G0NVK4</accession>
<evidence type="ECO:0000313" key="3">
    <source>
        <dbReference type="Proteomes" id="UP000476176"/>
    </source>
</evidence>
<evidence type="ECO:0008006" key="4">
    <source>
        <dbReference type="Google" id="ProtNLM"/>
    </source>
</evidence>
<feature type="region of interest" description="Disordered" evidence="1">
    <location>
        <begin position="58"/>
        <end position="87"/>
    </location>
</feature>
<sequence length="207" mass="22817">MARGKVTLTAEQKLAIVRQSDRQPGWKQTQLGQWAAETFQLSVVPSQPTISIVLRQAGKPVKPRARKEAAGPRRLKPKLKAKPKPKVVRCPQVESALVRWLDAQIEKDAAVSVTAVRTQARELVDKLKSDSDAETDEEDARVAVKRPAKSGRTQADVDVGMKAGKTSRRVVKPKKESRTPAPAKATCPPAGKRKRESEHEKQAKARK</sequence>
<organism evidence="2 3">
    <name type="scientific">Phytophthora fragariae</name>
    <dbReference type="NCBI Taxonomy" id="53985"/>
    <lineage>
        <taxon>Eukaryota</taxon>
        <taxon>Sar</taxon>
        <taxon>Stramenopiles</taxon>
        <taxon>Oomycota</taxon>
        <taxon>Peronosporomycetes</taxon>
        <taxon>Peronosporales</taxon>
        <taxon>Peronosporaceae</taxon>
        <taxon>Phytophthora</taxon>
    </lineage>
</organism>
<evidence type="ECO:0000313" key="2">
    <source>
        <dbReference type="EMBL" id="KAE9224065.1"/>
    </source>
</evidence>
<evidence type="ECO:0000256" key="1">
    <source>
        <dbReference type="SAM" id="MobiDB-lite"/>
    </source>
</evidence>
<dbReference type="Proteomes" id="UP000476176">
    <property type="component" value="Unassembled WGS sequence"/>
</dbReference>
<feature type="region of interest" description="Disordered" evidence="1">
    <location>
        <begin position="125"/>
        <end position="207"/>
    </location>
</feature>
<feature type="compositionally biased region" description="Basic and acidic residues" evidence="1">
    <location>
        <begin position="195"/>
        <end position="207"/>
    </location>
</feature>
<comment type="caution">
    <text evidence="2">The sequence shown here is derived from an EMBL/GenBank/DDBJ whole genome shotgun (WGS) entry which is preliminary data.</text>
</comment>
<protein>
    <recommendedName>
        <fullName evidence="4">ARS-binding protein 1 N-terminal domain-containing protein</fullName>
    </recommendedName>
</protein>
<feature type="compositionally biased region" description="Basic residues" evidence="1">
    <location>
        <begin position="73"/>
        <end position="87"/>
    </location>
</feature>
<gene>
    <name evidence="2" type="ORF">PF004_g12333</name>
</gene>
<proteinExistence type="predicted"/>
<name>A0A6G0NVK4_9STRA</name>
<reference evidence="2 3" key="1">
    <citation type="submission" date="2018-09" db="EMBL/GenBank/DDBJ databases">
        <title>Genomic investigation of the strawberry pathogen Phytophthora fragariae indicates pathogenicity is determined by transcriptional variation in three key races.</title>
        <authorList>
            <person name="Adams T.M."/>
            <person name="Armitage A.D."/>
            <person name="Sobczyk M.K."/>
            <person name="Bates H.J."/>
            <person name="Dunwell J.M."/>
            <person name="Nellist C.F."/>
            <person name="Harrison R.J."/>
        </authorList>
    </citation>
    <scope>NUCLEOTIDE SEQUENCE [LARGE SCALE GENOMIC DNA]</scope>
    <source>
        <strain evidence="2 3">BC-23</strain>
    </source>
</reference>
<dbReference type="EMBL" id="QXGC01000701">
    <property type="protein sequence ID" value="KAE9224065.1"/>
    <property type="molecule type" value="Genomic_DNA"/>
</dbReference>
<dbReference type="Gene3D" id="1.10.10.60">
    <property type="entry name" value="Homeodomain-like"/>
    <property type="match status" value="1"/>
</dbReference>